<evidence type="ECO:0000313" key="1">
    <source>
        <dbReference type="EMBL" id="KHD77823.1"/>
    </source>
</evidence>
<reference evidence="1 2" key="1">
    <citation type="submission" date="2014-10" db="EMBL/GenBank/DDBJ databases">
        <title>Draft genome sequence of Actinoplanes utahensis NRRL 12052.</title>
        <authorList>
            <person name="Velasco-Bucheli B."/>
            <person name="del Cerro C."/>
            <person name="Hormigo D."/>
            <person name="Garcia J.L."/>
            <person name="Acebal C."/>
            <person name="Arroyo M."/>
            <person name="de la Mata I."/>
        </authorList>
    </citation>
    <scope>NUCLEOTIDE SEQUENCE [LARGE SCALE GENOMIC DNA]</scope>
    <source>
        <strain evidence="1 2">NRRL 12052</strain>
    </source>
</reference>
<gene>
    <name evidence="1" type="ORF">MB27_08495</name>
</gene>
<dbReference type="EMBL" id="JRTT01000008">
    <property type="protein sequence ID" value="KHD77823.1"/>
    <property type="molecule type" value="Genomic_DNA"/>
</dbReference>
<name>A0A0A6US66_ACTUT</name>
<accession>A0A0A6US66</accession>
<protein>
    <submittedName>
        <fullName evidence="1">Uncharacterized protein</fullName>
    </submittedName>
</protein>
<dbReference type="Proteomes" id="UP000054537">
    <property type="component" value="Unassembled WGS sequence"/>
</dbReference>
<keyword evidence="2" id="KW-1185">Reference proteome</keyword>
<sequence>MLLEDLGDRARLLLGRWGGVALAAGGIASGRDQAPAGRGLRAEGLQEPRLGLFVRGDDA</sequence>
<evidence type="ECO:0000313" key="2">
    <source>
        <dbReference type="Proteomes" id="UP000054537"/>
    </source>
</evidence>
<organism evidence="1 2">
    <name type="scientific">Actinoplanes utahensis</name>
    <dbReference type="NCBI Taxonomy" id="1869"/>
    <lineage>
        <taxon>Bacteria</taxon>
        <taxon>Bacillati</taxon>
        <taxon>Actinomycetota</taxon>
        <taxon>Actinomycetes</taxon>
        <taxon>Micromonosporales</taxon>
        <taxon>Micromonosporaceae</taxon>
        <taxon>Actinoplanes</taxon>
    </lineage>
</organism>
<dbReference type="AlphaFoldDB" id="A0A0A6US66"/>
<proteinExistence type="predicted"/>
<comment type="caution">
    <text evidence="1">The sequence shown here is derived from an EMBL/GenBank/DDBJ whole genome shotgun (WGS) entry which is preliminary data.</text>
</comment>